<dbReference type="FunFam" id="1.20.1050.10:FF:000007">
    <property type="entry name" value="Glutathione S-transferase 1-1"/>
    <property type="match status" value="1"/>
</dbReference>
<dbReference type="PROSITE" id="PS51354">
    <property type="entry name" value="GLUTAREDOXIN_2"/>
    <property type="match status" value="1"/>
</dbReference>
<feature type="domain" description="GST N-terminal" evidence="2">
    <location>
        <begin position="1"/>
        <end position="82"/>
    </location>
</feature>
<dbReference type="InterPro" id="IPR004046">
    <property type="entry name" value="GST_C"/>
</dbReference>
<reference evidence="4 5" key="1">
    <citation type="journal article" date="2021" name="BMC Biol.">
        <title>Horizontally acquired antibacterial genes associated with adaptive radiation of ladybird beetles.</title>
        <authorList>
            <person name="Li H.S."/>
            <person name="Tang X.F."/>
            <person name="Huang Y.H."/>
            <person name="Xu Z.Y."/>
            <person name="Chen M.L."/>
            <person name="Du X.Y."/>
            <person name="Qiu B.Y."/>
            <person name="Chen P.T."/>
            <person name="Zhang W."/>
            <person name="Slipinski A."/>
            <person name="Escalona H.E."/>
            <person name="Waterhouse R.M."/>
            <person name="Zwick A."/>
            <person name="Pang H."/>
        </authorList>
    </citation>
    <scope>NUCLEOTIDE SEQUENCE [LARGE SCALE GENOMIC DNA]</scope>
    <source>
        <strain evidence="4">SYSU2018</strain>
    </source>
</reference>
<protein>
    <submittedName>
        <fullName evidence="4">Uncharacterized protein</fullName>
    </submittedName>
</protein>
<dbReference type="Gene3D" id="1.20.1050.10">
    <property type="match status" value="1"/>
</dbReference>
<comment type="subunit">
    <text evidence="1">Homodimer.</text>
</comment>
<dbReference type="SFLD" id="SFLDS00019">
    <property type="entry name" value="Glutathione_Transferase_(cytos"/>
    <property type="match status" value="1"/>
</dbReference>
<dbReference type="CDD" id="cd03177">
    <property type="entry name" value="GST_C_Delta_Epsilon"/>
    <property type="match status" value="1"/>
</dbReference>
<organism evidence="4 5">
    <name type="scientific">Cryptolaemus montrouzieri</name>
    <dbReference type="NCBI Taxonomy" id="559131"/>
    <lineage>
        <taxon>Eukaryota</taxon>
        <taxon>Metazoa</taxon>
        <taxon>Ecdysozoa</taxon>
        <taxon>Arthropoda</taxon>
        <taxon>Hexapoda</taxon>
        <taxon>Insecta</taxon>
        <taxon>Pterygota</taxon>
        <taxon>Neoptera</taxon>
        <taxon>Endopterygota</taxon>
        <taxon>Coleoptera</taxon>
        <taxon>Polyphaga</taxon>
        <taxon>Cucujiformia</taxon>
        <taxon>Coccinelloidea</taxon>
        <taxon>Coccinellidae</taxon>
        <taxon>Scymninae</taxon>
        <taxon>Scymnini</taxon>
        <taxon>Cryptolaemus</taxon>
    </lineage>
</organism>
<dbReference type="InterPro" id="IPR010987">
    <property type="entry name" value="Glutathione-S-Trfase_C-like"/>
</dbReference>
<dbReference type="Proteomes" id="UP001516400">
    <property type="component" value="Unassembled WGS sequence"/>
</dbReference>
<dbReference type="SFLD" id="SFLDG00358">
    <property type="entry name" value="Main_(cytGST)"/>
    <property type="match status" value="1"/>
</dbReference>
<dbReference type="SUPFAM" id="SSF47616">
    <property type="entry name" value="GST C-terminal domain-like"/>
    <property type="match status" value="1"/>
</dbReference>
<keyword evidence="5" id="KW-1185">Reference proteome</keyword>
<evidence type="ECO:0000259" key="2">
    <source>
        <dbReference type="PROSITE" id="PS50404"/>
    </source>
</evidence>
<dbReference type="EMBL" id="JABFTP020000083">
    <property type="protein sequence ID" value="KAL3274972.1"/>
    <property type="molecule type" value="Genomic_DNA"/>
</dbReference>
<comment type="caution">
    <text evidence="4">The sequence shown here is derived from an EMBL/GenBank/DDBJ whole genome shotgun (WGS) entry which is preliminary data.</text>
</comment>
<dbReference type="FunFam" id="3.40.30.10:FF:000034">
    <property type="entry name" value="glutathione S-transferase 1"/>
    <property type="match status" value="1"/>
</dbReference>
<dbReference type="Pfam" id="PF14497">
    <property type="entry name" value="GST_C_3"/>
    <property type="match status" value="1"/>
</dbReference>
<evidence type="ECO:0000259" key="3">
    <source>
        <dbReference type="PROSITE" id="PS50405"/>
    </source>
</evidence>
<feature type="domain" description="GST C-terminal" evidence="3">
    <location>
        <begin position="88"/>
        <end position="215"/>
    </location>
</feature>
<dbReference type="PROSITE" id="PS50404">
    <property type="entry name" value="GST_NTER"/>
    <property type="match status" value="1"/>
</dbReference>
<dbReference type="InterPro" id="IPR036282">
    <property type="entry name" value="Glutathione-S-Trfase_C_sf"/>
</dbReference>
<dbReference type="AlphaFoldDB" id="A0ABD2N8S2"/>
<evidence type="ECO:0000313" key="5">
    <source>
        <dbReference type="Proteomes" id="UP001516400"/>
    </source>
</evidence>
<proteinExistence type="predicted"/>
<sequence length="219" mass="25050">MPIVLYMEPLSPPSRAVVMVTKAIGLKIEYKIISLANGDNFRPEFLKINPQHTIPTLVDEDIALYDSHAIITYLVSKYGRGDSLYPRDLKKRAIVDQRLHFDTGSLFSYLRLFIKKCLSNRGRTIEEYEKKFIMDSYEILEEILNRTQYMAGDTLTIADLSIIASVTGLDMIVPINSSSFPRISQWVKKIEMLPYYEEVNDAGLKDLRGFLVTISDTVE</sequence>
<dbReference type="SUPFAM" id="SSF52833">
    <property type="entry name" value="Thioredoxin-like"/>
    <property type="match status" value="1"/>
</dbReference>
<dbReference type="PANTHER" id="PTHR43969:SF8">
    <property type="entry name" value="GLUTATHIONE S TRANSFERASE E13, ISOFORM A-RELATED"/>
    <property type="match status" value="1"/>
</dbReference>
<dbReference type="SFLD" id="SFLDG01153">
    <property type="entry name" value="Main.4:_Theta-like"/>
    <property type="match status" value="1"/>
</dbReference>
<dbReference type="PANTHER" id="PTHR43969">
    <property type="entry name" value="GLUTATHIONE S TRANSFERASE D10, ISOFORM A-RELATED"/>
    <property type="match status" value="1"/>
</dbReference>
<dbReference type="PROSITE" id="PS50405">
    <property type="entry name" value="GST_CTER"/>
    <property type="match status" value="1"/>
</dbReference>
<evidence type="ECO:0000256" key="1">
    <source>
        <dbReference type="ARBA" id="ARBA00011738"/>
    </source>
</evidence>
<accession>A0ABD2N8S2</accession>
<dbReference type="CDD" id="cd03045">
    <property type="entry name" value="GST_N_Delta_Epsilon"/>
    <property type="match status" value="1"/>
</dbReference>
<dbReference type="Gene3D" id="3.40.30.10">
    <property type="entry name" value="Glutaredoxin"/>
    <property type="match status" value="1"/>
</dbReference>
<dbReference type="InterPro" id="IPR036249">
    <property type="entry name" value="Thioredoxin-like_sf"/>
</dbReference>
<dbReference type="InterPro" id="IPR004045">
    <property type="entry name" value="Glutathione_S-Trfase_N"/>
</dbReference>
<dbReference type="GO" id="GO:0003824">
    <property type="term" value="F:catalytic activity"/>
    <property type="evidence" value="ECO:0007669"/>
    <property type="project" value="UniProtKB-ARBA"/>
</dbReference>
<name>A0ABD2N8S2_9CUCU</name>
<dbReference type="InterPro" id="IPR040079">
    <property type="entry name" value="Glutathione_S-Trfase"/>
</dbReference>
<gene>
    <name evidence="4" type="ORF">HHI36_019747</name>
</gene>
<dbReference type="Pfam" id="PF13417">
    <property type="entry name" value="GST_N_3"/>
    <property type="match status" value="1"/>
</dbReference>
<evidence type="ECO:0000313" key="4">
    <source>
        <dbReference type="EMBL" id="KAL3274972.1"/>
    </source>
</evidence>